<dbReference type="AlphaFoldDB" id="A0A9W7BV94"/>
<organism evidence="3 4">
    <name type="scientific">Triparma laevis f. inornata</name>
    <dbReference type="NCBI Taxonomy" id="1714386"/>
    <lineage>
        <taxon>Eukaryota</taxon>
        <taxon>Sar</taxon>
        <taxon>Stramenopiles</taxon>
        <taxon>Ochrophyta</taxon>
        <taxon>Bolidophyceae</taxon>
        <taxon>Parmales</taxon>
        <taxon>Triparmaceae</taxon>
        <taxon>Triparma</taxon>
    </lineage>
</organism>
<evidence type="ECO:0000313" key="4">
    <source>
        <dbReference type="Proteomes" id="UP001162640"/>
    </source>
</evidence>
<reference evidence="4" key="1">
    <citation type="journal article" date="2023" name="Commun. Biol.">
        <title>Genome analysis of Parmales, the sister group of diatoms, reveals the evolutionary specialization of diatoms from phago-mixotrophs to photoautotrophs.</title>
        <authorList>
            <person name="Ban H."/>
            <person name="Sato S."/>
            <person name="Yoshikawa S."/>
            <person name="Yamada K."/>
            <person name="Nakamura Y."/>
            <person name="Ichinomiya M."/>
            <person name="Sato N."/>
            <person name="Blanc-Mathieu R."/>
            <person name="Endo H."/>
            <person name="Kuwata A."/>
            <person name="Ogata H."/>
        </authorList>
    </citation>
    <scope>NUCLEOTIDE SEQUENCE [LARGE SCALE GENOMIC DNA]</scope>
</reference>
<gene>
    <name evidence="3" type="ORF">TL16_g12888</name>
</gene>
<sequence length="382" mass="41089">MTNGVTEVPTKGRNEMAGYACANCPSHKDEDFHAHAASSDGNFECYVVLDGHGGSHAAVLVQEYMMKRAVEMYNVSKTFSESDIFTLFTESADKAASAKDLSGTTCTCVFMQRDLSTGNISLHMSWVGDSRGIICQSKKLIMETIDHNLKNPEEKARVLEATNNSVMVLTPQIGPNAETPSTPPYLDLDGSPPDPPGTNKRKEKDVELREGESEDVTTKGGGVYKSIMKGKAPSNQKPDPVDARRGSFIAQRITSSGEQRGPWCLFSGENGTSLAVTRSLGDADAARCCIKTPGIKKLTIKSGDFSRICICSDGVWDVLSSLQVAKRISGVTSGVTAARKIALITKERRYNTGAGKDDITVFVVDVFKPEVPVGCNVGCNVM</sequence>
<dbReference type="GO" id="GO:0004722">
    <property type="term" value="F:protein serine/threonine phosphatase activity"/>
    <property type="evidence" value="ECO:0007669"/>
    <property type="project" value="InterPro"/>
</dbReference>
<dbReference type="InterPro" id="IPR015655">
    <property type="entry name" value="PP2C"/>
</dbReference>
<evidence type="ECO:0000313" key="3">
    <source>
        <dbReference type="EMBL" id="GMH94372.1"/>
    </source>
</evidence>
<proteinExistence type="predicted"/>
<dbReference type="PROSITE" id="PS51746">
    <property type="entry name" value="PPM_2"/>
    <property type="match status" value="1"/>
</dbReference>
<dbReference type="SUPFAM" id="SSF81606">
    <property type="entry name" value="PP2C-like"/>
    <property type="match status" value="1"/>
</dbReference>
<dbReference type="Pfam" id="PF00481">
    <property type="entry name" value="PP2C"/>
    <property type="match status" value="2"/>
</dbReference>
<dbReference type="Gene3D" id="3.60.40.10">
    <property type="entry name" value="PPM-type phosphatase domain"/>
    <property type="match status" value="2"/>
</dbReference>
<dbReference type="CDD" id="cd00143">
    <property type="entry name" value="PP2Cc"/>
    <property type="match status" value="1"/>
</dbReference>
<comment type="caution">
    <text evidence="3">The sequence shown here is derived from an EMBL/GenBank/DDBJ whole genome shotgun (WGS) entry which is preliminary data.</text>
</comment>
<dbReference type="InterPro" id="IPR036457">
    <property type="entry name" value="PPM-type-like_dom_sf"/>
</dbReference>
<feature type="region of interest" description="Disordered" evidence="1">
    <location>
        <begin position="172"/>
        <end position="242"/>
    </location>
</feature>
<evidence type="ECO:0000256" key="1">
    <source>
        <dbReference type="SAM" id="MobiDB-lite"/>
    </source>
</evidence>
<dbReference type="Proteomes" id="UP001162640">
    <property type="component" value="Unassembled WGS sequence"/>
</dbReference>
<dbReference type="InterPro" id="IPR001932">
    <property type="entry name" value="PPM-type_phosphatase-like_dom"/>
</dbReference>
<name>A0A9W7BV94_9STRA</name>
<feature type="domain" description="PPM-type phosphatase" evidence="2">
    <location>
        <begin position="16"/>
        <end position="366"/>
    </location>
</feature>
<protein>
    <recommendedName>
        <fullName evidence="2">PPM-type phosphatase domain-containing protein</fullName>
    </recommendedName>
</protein>
<dbReference type="EMBL" id="BLQM01000556">
    <property type="protein sequence ID" value="GMH94372.1"/>
    <property type="molecule type" value="Genomic_DNA"/>
</dbReference>
<feature type="compositionally biased region" description="Basic and acidic residues" evidence="1">
    <location>
        <begin position="200"/>
        <end position="211"/>
    </location>
</feature>
<dbReference type="SMART" id="SM00332">
    <property type="entry name" value="PP2Cc"/>
    <property type="match status" value="1"/>
</dbReference>
<accession>A0A9W7BV94</accession>
<evidence type="ECO:0000259" key="2">
    <source>
        <dbReference type="PROSITE" id="PS51746"/>
    </source>
</evidence>
<dbReference type="PANTHER" id="PTHR13832:SF668">
    <property type="entry name" value="PROTEIN PHOSPHATASE 2C 39-RELATED"/>
    <property type="match status" value="1"/>
</dbReference>
<dbReference type="PANTHER" id="PTHR13832">
    <property type="entry name" value="PROTEIN PHOSPHATASE 2C"/>
    <property type="match status" value="1"/>
</dbReference>